<dbReference type="AlphaFoldDB" id="A0A974WG22"/>
<proteinExistence type="predicted"/>
<evidence type="ECO:0000313" key="2">
    <source>
        <dbReference type="Proteomes" id="UP000662783"/>
    </source>
</evidence>
<dbReference type="RefSeq" id="WP_205720988.1">
    <property type="nucleotide sequence ID" value="NZ_CP070608.1"/>
</dbReference>
<sequence length="123" mass="14189">MEPYTLTIKDDYLLITGNGSRKDVVQFIHSIDLLNKLAQHHGLDKMLADYMKVSFDFEPSMALKQIKELHIEPIDNTLKIASIINEEMLDLKHIWELACKKKGIHTKVFIDPDKAKAWLNSLN</sequence>
<evidence type="ECO:0000313" key="1">
    <source>
        <dbReference type="EMBL" id="QSE96472.1"/>
    </source>
</evidence>
<reference evidence="1" key="1">
    <citation type="submission" date="2021-02" db="EMBL/GenBank/DDBJ databases">
        <title>Fulvivirga sp. S481 isolated from sea water.</title>
        <authorList>
            <person name="Bae S.S."/>
            <person name="Baek K."/>
        </authorList>
    </citation>
    <scope>NUCLEOTIDE SEQUENCE</scope>
    <source>
        <strain evidence="1">S481</strain>
    </source>
</reference>
<dbReference type="Proteomes" id="UP000662783">
    <property type="component" value="Chromosome"/>
</dbReference>
<accession>A0A974WG22</accession>
<dbReference type="EMBL" id="CP070608">
    <property type="protein sequence ID" value="QSE96472.1"/>
    <property type="molecule type" value="Genomic_DNA"/>
</dbReference>
<protein>
    <submittedName>
        <fullName evidence="1">Uncharacterized protein</fullName>
    </submittedName>
</protein>
<dbReference type="KEGG" id="fuv:JR347_12780"/>
<name>A0A974WG22_9BACT</name>
<keyword evidence="2" id="KW-1185">Reference proteome</keyword>
<organism evidence="1 2">
    <name type="scientific">Fulvivirga lutea</name>
    <dbReference type="NCBI Taxonomy" id="2810512"/>
    <lineage>
        <taxon>Bacteria</taxon>
        <taxon>Pseudomonadati</taxon>
        <taxon>Bacteroidota</taxon>
        <taxon>Cytophagia</taxon>
        <taxon>Cytophagales</taxon>
        <taxon>Fulvivirgaceae</taxon>
        <taxon>Fulvivirga</taxon>
    </lineage>
</organism>
<gene>
    <name evidence="1" type="ORF">JR347_12780</name>
</gene>